<dbReference type="NCBIfam" id="NF045677">
    <property type="entry name" value="FeRespRegIrr"/>
    <property type="match status" value="1"/>
</dbReference>
<dbReference type="PANTHER" id="PTHR33202">
    <property type="entry name" value="ZINC UPTAKE REGULATION PROTEIN"/>
    <property type="match status" value="1"/>
</dbReference>
<name>A0A560ID91_9BRAD</name>
<evidence type="ECO:0000256" key="9">
    <source>
        <dbReference type="ARBA" id="ARBA00023125"/>
    </source>
</evidence>
<evidence type="ECO:0000256" key="1">
    <source>
        <dbReference type="ARBA" id="ARBA00004496"/>
    </source>
</evidence>
<keyword evidence="12" id="KW-1185">Reference proteome</keyword>
<dbReference type="SUPFAM" id="SSF46785">
    <property type="entry name" value="Winged helix' DNA-binding domain"/>
    <property type="match status" value="1"/>
</dbReference>
<dbReference type="Pfam" id="PF01475">
    <property type="entry name" value="FUR"/>
    <property type="match status" value="1"/>
</dbReference>
<organism evidence="11 12">
    <name type="scientific">Bradyrhizobium sacchari</name>
    <dbReference type="NCBI Taxonomy" id="1399419"/>
    <lineage>
        <taxon>Bacteria</taxon>
        <taxon>Pseudomonadati</taxon>
        <taxon>Pseudomonadota</taxon>
        <taxon>Alphaproteobacteria</taxon>
        <taxon>Hyphomicrobiales</taxon>
        <taxon>Nitrobacteraceae</taxon>
        <taxon>Bradyrhizobium</taxon>
    </lineage>
</organism>
<keyword evidence="6" id="KW-0479">Metal-binding</keyword>
<sequence>MPMPVASQCEMIMDVSAQMSLLDAANLSLPSCDEIGEDRAVASRRLRDAGLRPTRQRVLLGELLFGQGDRHVTAEMLFAEATAANIQLSLATVYNTLNQFTQAGLLRRIGPDGSRSFFDTNATVHPHFYLHGEDKLIDVPETLVLAQVPEPLPGHEISRLDIIIHIRRKPADI</sequence>
<dbReference type="NCBIfam" id="NF045678">
    <property type="entry name" value="TransRegIrrA"/>
    <property type="match status" value="1"/>
</dbReference>
<dbReference type="STRING" id="1399419.A5906_33145"/>
<dbReference type="GO" id="GO:0008270">
    <property type="term" value="F:zinc ion binding"/>
    <property type="evidence" value="ECO:0007669"/>
    <property type="project" value="TreeGrafter"/>
</dbReference>
<dbReference type="Gene3D" id="1.10.10.10">
    <property type="entry name" value="Winged helix-like DNA-binding domain superfamily/Winged helix DNA-binding domain"/>
    <property type="match status" value="1"/>
</dbReference>
<keyword evidence="4" id="KW-0963">Cytoplasm</keyword>
<proteinExistence type="inferred from homology"/>
<evidence type="ECO:0000256" key="8">
    <source>
        <dbReference type="ARBA" id="ARBA00023015"/>
    </source>
</evidence>
<keyword evidence="5" id="KW-0678">Repressor</keyword>
<evidence type="ECO:0000256" key="2">
    <source>
        <dbReference type="ARBA" id="ARBA00007957"/>
    </source>
</evidence>
<evidence type="ECO:0000256" key="6">
    <source>
        <dbReference type="ARBA" id="ARBA00022723"/>
    </source>
</evidence>
<comment type="subcellular location">
    <subcellularLocation>
        <location evidence="1">Cytoplasm</location>
    </subcellularLocation>
</comment>
<dbReference type="InterPro" id="IPR036388">
    <property type="entry name" value="WH-like_DNA-bd_sf"/>
</dbReference>
<dbReference type="EMBL" id="VITW01000007">
    <property type="protein sequence ID" value="TWB71274.1"/>
    <property type="molecule type" value="Genomic_DNA"/>
</dbReference>
<evidence type="ECO:0000256" key="3">
    <source>
        <dbReference type="ARBA" id="ARBA00020910"/>
    </source>
</evidence>
<comment type="similarity">
    <text evidence="2">Belongs to the Fur family.</text>
</comment>
<accession>A0A560ID91</accession>
<reference evidence="11 12" key="1">
    <citation type="submission" date="2019-06" db="EMBL/GenBank/DDBJ databases">
        <title>Genomic Encyclopedia of Type Strains, Phase IV (KMG-V): Genome sequencing to study the core and pangenomes of soil and plant-associated prokaryotes.</title>
        <authorList>
            <person name="Whitman W."/>
        </authorList>
    </citation>
    <scope>NUCLEOTIDE SEQUENCE [LARGE SCALE GENOMIC DNA]</scope>
    <source>
        <strain evidence="11 12">BR 10556</strain>
    </source>
</reference>
<keyword evidence="9" id="KW-0238">DNA-binding</keyword>
<dbReference type="FunFam" id="1.10.10.10:FF:000007">
    <property type="entry name" value="Ferric uptake regulation protein"/>
    <property type="match status" value="1"/>
</dbReference>
<dbReference type="GO" id="GO:0003700">
    <property type="term" value="F:DNA-binding transcription factor activity"/>
    <property type="evidence" value="ECO:0007669"/>
    <property type="project" value="InterPro"/>
</dbReference>
<evidence type="ECO:0000256" key="5">
    <source>
        <dbReference type="ARBA" id="ARBA00022491"/>
    </source>
</evidence>
<dbReference type="CDD" id="cd07153">
    <property type="entry name" value="Fur_like"/>
    <property type="match status" value="1"/>
</dbReference>
<dbReference type="GO" id="GO:0000976">
    <property type="term" value="F:transcription cis-regulatory region binding"/>
    <property type="evidence" value="ECO:0007669"/>
    <property type="project" value="TreeGrafter"/>
</dbReference>
<evidence type="ECO:0000256" key="10">
    <source>
        <dbReference type="ARBA" id="ARBA00023163"/>
    </source>
</evidence>
<dbReference type="PANTHER" id="PTHR33202:SF7">
    <property type="entry name" value="FERRIC UPTAKE REGULATION PROTEIN"/>
    <property type="match status" value="1"/>
</dbReference>
<evidence type="ECO:0000313" key="11">
    <source>
        <dbReference type="EMBL" id="TWB71274.1"/>
    </source>
</evidence>
<dbReference type="Proteomes" id="UP000315914">
    <property type="component" value="Unassembled WGS sequence"/>
</dbReference>
<dbReference type="GO" id="GO:0005737">
    <property type="term" value="C:cytoplasm"/>
    <property type="evidence" value="ECO:0007669"/>
    <property type="project" value="UniProtKB-SubCell"/>
</dbReference>
<dbReference type="InterPro" id="IPR002481">
    <property type="entry name" value="FUR"/>
</dbReference>
<evidence type="ECO:0000256" key="4">
    <source>
        <dbReference type="ARBA" id="ARBA00022490"/>
    </source>
</evidence>
<evidence type="ECO:0000256" key="7">
    <source>
        <dbReference type="ARBA" id="ARBA00022833"/>
    </source>
</evidence>
<dbReference type="AlphaFoldDB" id="A0A560ID91"/>
<keyword evidence="7" id="KW-0862">Zinc</keyword>
<comment type="caution">
    <text evidence="11">The sequence shown here is derived from an EMBL/GenBank/DDBJ whole genome shotgun (WGS) entry which is preliminary data.</text>
</comment>
<keyword evidence="8" id="KW-0805">Transcription regulation</keyword>
<dbReference type="GO" id="GO:0045892">
    <property type="term" value="P:negative regulation of DNA-templated transcription"/>
    <property type="evidence" value="ECO:0007669"/>
    <property type="project" value="TreeGrafter"/>
</dbReference>
<evidence type="ECO:0000313" key="12">
    <source>
        <dbReference type="Proteomes" id="UP000315914"/>
    </source>
</evidence>
<protein>
    <recommendedName>
        <fullName evidence="3">Ferric uptake regulation protein</fullName>
    </recommendedName>
</protein>
<dbReference type="GO" id="GO:1900376">
    <property type="term" value="P:regulation of secondary metabolite biosynthetic process"/>
    <property type="evidence" value="ECO:0007669"/>
    <property type="project" value="TreeGrafter"/>
</dbReference>
<dbReference type="InterPro" id="IPR036390">
    <property type="entry name" value="WH_DNA-bd_sf"/>
</dbReference>
<keyword evidence="10" id="KW-0804">Transcription</keyword>
<gene>
    <name evidence="11" type="ORF">FBZ95_107256</name>
</gene>